<dbReference type="InterPro" id="IPR021138">
    <property type="entry name" value="Ribosomal_eL20_eukaryotes"/>
</dbReference>
<dbReference type="Proteomes" id="UP000694386">
    <property type="component" value="Unplaced"/>
</dbReference>
<dbReference type="AlphaFoldDB" id="G3H0Q6"/>
<evidence type="ECO:0000256" key="6">
    <source>
        <dbReference type="ARBA" id="ARBA00046816"/>
    </source>
</evidence>
<dbReference type="GeneID" id="113834588"/>
<dbReference type="STRING" id="10029.G3H0Q6"/>
<reference evidence="10" key="1">
    <citation type="journal article" date="2011" name="Nat. Biotechnol.">
        <title>The genomic sequence of the Chinese hamster ovary (CHO)-K1 cell line.</title>
        <authorList>
            <person name="Xu X."/>
            <person name="Nagarajan H."/>
            <person name="Lewis N.E."/>
            <person name="Pan S."/>
            <person name="Cai Z."/>
            <person name="Liu X."/>
            <person name="Chen W."/>
            <person name="Xie M."/>
            <person name="Wang W."/>
            <person name="Hammond S."/>
            <person name="Andersen M.R."/>
            <person name="Neff N."/>
            <person name="Passarelli B."/>
            <person name="Koh W."/>
            <person name="Fan H.C."/>
            <person name="Wang J."/>
            <person name="Gui Y."/>
            <person name="Lee K.H."/>
            <person name="Betenbaugh M.J."/>
            <person name="Quake S.R."/>
            <person name="Famili I."/>
            <person name="Palsson B.O."/>
            <person name="Wang J."/>
        </authorList>
    </citation>
    <scope>NUCLEOTIDE SEQUENCE [LARGE SCALE GENOMIC DNA]</scope>
    <source>
        <strain evidence="10">CHO K1 cell line</strain>
    </source>
</reference>
<keyword evidence="2 8" id="KW-0689">Ribosomal protein</keyword>
<dbReference type="RefSeq" id="XP_035300272.1">
    <property type="nucleotide sequence ID" value="XM_035444381.1"/>
</dbReference>
<keyword evidence="3" id="KW-0687">Ribonucleoprotein</keyword>
<dbReference type="Proteomes" id="UP000001075">
    <property type="component" value="Unassembled WGS sequence"/>
</dbReference>
<dbReference type="GO" id="GO:0003735">
    <property type="term" value="F:structural constituent of ribosome"/>
    <property type="evidence" value="ECO:0007669"/>
    <property type="project" value="InterPro"/>
</dbReference>
<evidence type="ECO:0000256" key="2">
    <source>
        <dbReference type="ARBA" id="ARBA00022980"/>
    </source>
</evidence>
<accession>G3H0Q6</accession>
<dbReference type="PANTHER" id="PTHR10052">
    <property type="entry name" value="60S RIBOSOMAL PROTEIN L18A"/>
    <property type="match status" value="1"/>
</dbReference>
<evidence type="ECO:0000256" key="4">
    <source>
        <dbReference type="ARBA" id="ARBA00035220"/>
    </source>
</evidence>
<dbReference type="SUPFAM" id="SSF160374">
    <property type="entry name" value="RplX-like"/>
    <property type="match status" value="1"/>
</dbReference>
<dbReference type="InterPro" id="IPR028877">
    <property type="entry name" value="Ribosomal_eL20"/>
</dbReference>
<organism evidence="8 10">
    <name type="scientific">Cricetulus griseus</name>
    <name type="common">Chinese hamster</name>
    <name type="synonym">Cricetulus barabensis griseus</name>
    <dbReference type="NCBI Taxonomy" id="10029"/>
    <lineage>
        <taxon>Eukaryota</taxon>
        <taxon>Metazoa</taxon>
        <taxon>Chordata</taxon>
        <taxon>Craniata</taxon>
        <taxon>Vertebrata</taxon>
        <taxon>Euteleostomi</taxon>
        <taxon>Mammalia</taxon>
        <taxon>Eutheria</taxon>
        <taxon>Euarchontoglires</taxon>
        <taxon>Glires</taxon>
        <taxon>Rodentia</taxon>
        <taxon>Myomorpha</taxon>
        <taxon>Muroidea</taxon>
        <taxon>Cricetidae</taxon>
        <taxon>Cricetinae</taxon>
        <taxon>Cricetulus</taxon>
    </lineage>
</organism>
<comment type="subunit">
    <text evidence="6">Component of the large ribosomal subunit. Binds IPO9 with high affinity.</text>
</comment>
<evidence type="ECO:0000259" key="7">
    <source>
        <dbReference type="Pfam" id="PF01775"/>
    </source>
</evidence>
<dbReference type="GO" id="GO:0005840">
    <property type="term" value="C:ribosome"/>
    <property type="evidence" value="ECO:0007669"/>
    <property type="project" value="UniProtKB-KW"/>
</dbReference>
<proteinExistence type="inferred from homology"/>
<evidence type="ECO:0000313" key="8">
    <source>
        <dbReference type="EMBL" id="EGV92003.1"/>
    </source>
</evidence>
<name>G3H0Q6_CRIGR</name>
<feature type="domain" description="Large ribosomal subunit protein eL20" evidence="7">
    <location>
        <begin position="7"/>
        <end position="123"/>
    </location>
</feature>
<evidence type="ECO:0000313" key="9">
    <source>
        <dbReference type="Ensembl" id="ENSCGRP00001010879.1"/>
    </source>
</evidence>
<gene>
    <name evidence="9" type="primary">LOC113834588</name>
    <name evidence="8" type="ORF">I79_003720</name>
</gene>
<reference evidence="8" key="2">
    <citation type="submission" date="2011-08" db="EMBL/GenBank/DDBJ databases">
        <title>The genomic sequence of the Chinese hamster ovary CHO-K1 cell line.</title>
        <authorList>
            <person name="Xu X."/>
            <person name="Nagarajan H."/>
            <person name="Lewis N.E."/>
            <person name="Pan S."/>
            <person name="Cai Z."/>
            <person name="Liu X."/>
            <person name="Chen W."/>
            <person name="Xie M."/>
            <person name="Wang W."/>
            <person name="Hammond S."/>
            <person name="Andersen M.R."/>
            <person name="Neff N."/>
            <person name="Passarelli B."/>
            <person name="Koh W."/>
            <person name="Fan C.H."/>
            <person name="Wang J."/>
            <person name="Gui Y."/>
            <person name="Lee K.H."/>
            <person name="Betenbaugh M.J."/>
            <person name="Quake S.R."/>
            <person name="Famili I."/>
            <person name="Palsson B.O."/>
            <person name="Wang J."/>
        </authorList>
    </citation>
    <scope>NUCLEOTIDE SEQUENCE</scope>
</reference>
<sequence>MKALGALKEYKVVGCCLSTLKSHMPPLYQMCIFTPNHMVAKALLVFRISTEEDEVIKHLYSGQVFEKSPLCEKNFDIWLCSDSCILYHGYWDPIMAGIVTQCYQDMGARQSVHEHSIQIMKVEEIEEGKCCLLAIKQFLNFKIKFLLPHLVLWLQRKLCFPIKRLNTQRPPESRRR</sequence>
<protein>
    <recommendedName>
        <fullName evidence="4">Large ribosomal subunit protein eL20</fullName>
    </recommendedName>
    <alternativeName>
        <fullName evidence="5">60S ribosomal protein L18a</fullName>
    </alternativeName>
</protein>
<dbReference type="Gene3D" id="3.10.20.10">
    <property type="match status" value="2"/>
</dbReference>
<dbReference type="HAMAP" id="MF_00273">
    <property type="entry name" value="Ribosomal_eL20"/>
    <property type="match status" value="1"/>
</dbReference>
<dbReference type="EMBL" id="JH000097">
    <property type="protein sequence ID" value="EGV92003.1"/>
    <property type="molecule type" value="Genomic_DNA"/>
</dbReference>
<comment type="similarity">
    <text evidence="1">Belongs to the eukaryotic ribosomal protein eL20 family.</text>
</comment>
<dbReference type="GO" id="GO:1990904">
    <property type="term" value="C:ribonucleoprotein complex"/>
    <property type="evidence" value="ECO:0007669"/>
    <property type="project" value="UniProtKB-KW"/>
</dbReference>
<evidence type="ECO:0000313" key="10">
    <source>
        <dbReference type="Proteomes" id="UP000001075"/>
    </source>
</evidence>
<evidence type="ECO:0000256" key="5">
    <source>
        <dbReference type="ARBA" id="ARBA00035392"/>
    </source>
</evidence>
<dbReference type="InterPro" id="IPR023573">
    <property type="entry name" value="Ribosomal_eL20_dom"/>
</dbReference>
<dbReference type="GeneTree" id="ENSGT00390000015797"/>
<dbReference type="GO" id="GO:0006412">
    <property type="term" value="P:translation"/>
    <property type="evidence" value="ECO:0007669"/>
    <property type="project" value="InterPro"/>
</dbReference>
<dbReference type="Pfam" id="PF01775">
    <property type="entry name" value="Ribosomal_L18A"/>
    <property type="match status" value="1"/>
</dbReference>
<evidence type="ECO:0000256" key="3">
    <source>
        <dbReference type="ARBA" id="ARBA00023274"/>
    </source>
</evidence>
<dbReference type="Ensembl" id="ENSCGRT00001015107.1">
    <property type="protein sequence ID" value="ENSCGRP00001010879.1"/>
    <property type="gene ID" value="ENSCGRG00001012667.1"/>
</dbReference>
<reference evidence="9" key="3">
    <citation type="submission" date="2025-05" db="UniProtKB">
        <authorList>
            <consortium name="Ensembl"/>
        </authorList>
    </citation>
    <scope>IDENTIFICATION</scope>
</reference>
<evidence type="ECO:0000256" key="1">
    <source>
        <dbReference type="ARBA" id="ARBA00009362"/>
    </source>
</evidence>